<keyword evidence="2" id="KW-1185">Reference proteome</keyword>
<dbReference type="Proteomes" id="UP001580430">
    <property type="component" value="Unassembled WGS sequence"/>
</dbReference>
<evidence type="ECO:0000313" key="1">
    <source>
        <dbReference type="EMBL" id="MFB5758943.1"/>
    </source>
</evidence>
<dbReference type="EMBL" id="JBHIRY010000001">
    <property type="protein sequence ID" value="MFB5758943.1"/>
    <property type="molecule type" value="Genomic_DNA"/>
</dbReference>
<gene>
    <name evidence="1" type="ORF">ACE5LO_00920</name>
</gene>
<comment type="caution">
    <text evidence="1">The sequence shown here is derived from an EMBL/GenBank/DDBJ whole genome shotgun (WGS) entry which is preliminary data.</text>
</comment>
<accession>A0ABV5BUI4</accession>
<protein>
    <submittedName>
        <fullName evidence="1">Uncharacterized protein</fullName>
    </submittedName>
</protein>
<organism evidence="1 2">
    <name type="scientific">Paenibacillus medicaginis</name>
    <dbReference type="NCBI Taxonomy" id="1470560"/>
    <lineage>
        <taxon>Bacteria</taxon>
        <taxon>Bacillati</taxon>
        <taxon>Bacillota</taxon>
        <taxon>Bacilli</taxon>
        <taxon>Bacillales</taxon>
        <taxon>Paenibacillaceae</taxon>
        <taxon>Paenibacillus</taxon>
    </lineage>
</organism>
<sequence>MNKPQDMMDEMLDFAIANLMGWVNAWDGVRLVWVDGKTNEFRRKVTD</sequence>
<dbReference type="RefSeq" id="WP_375518195.1">
    <property type="nucleotide sequence ID" value="NZ_JBHIRY010000001.1"/>
</dbReference>
<name>A0ABV5BUI4_9BACL</name>
<proteinExistence type="predicted"/>
<reference evidence="1 2" key="1">
    <citation type="submission" date="2024-09" db="EMBL/GenBank/DDBJ databases">
        <title>Paenibacillus zeirhizospherea sp. nov., isolated from surface of the maize (Zea mays) roots in a horticulture field, Hungary.</title>
        <authorList>
            <person name="Marton D."/>
            <person name="Farkas M."/>
            <person name="Bedics A."/>
            <person name="Toth E."/>
            <person name="Tancsics A."/>
            <person name="Boka K."/>
            <person name="Marati G."/>
            <person name="Kriszt B."/>
            <person name="Cserhati M."/>
        </authorList>
    </citation>
    <scope>NUCLEOTIDE SEQUENCE [LARGE SCALE GENOMIC DNA]</scope>
    <source>
        <strain evidence="1 2">JCM 18446</strain>
    </source>
</reference>
<evidence type="ECO:0000313" key="2">
    <source>
        <dbReference type="Proteomes" id="UP001580430"/>
    </source>
</evidence>